<dbReference type="Proteomes" id="UP000664357">
    <property type="component" value="Unassembled WGS sequence"/>
</dbReference>
<proteinExistence type="predicted"/>
<dbReference type="InterPro" id="IPR009057">
    <property type="entry name" value="Homeodomain-like_sf"/>
</dbReference>
<keyword evidence="5" id="KW-1185">Reference proteome</keyword>
<dbReference type="RefSeq" id="WP_207704919.1">
    <property type="nucleotide sequence ID" value="NZ_JAFREL020000003.1"/>
</dbReference>
<gene>
    <name evidence="4" type="ORF">JZO67_003758</name>
</gene>
<name>A0ABV0EVH3_9ENTE</name>
<dbReference type="EMBL" id="JAFREL020000003">
    <property type="protein sequence ID" value="MEO1771777.1"/>
    <property type="molecule type" value="Genomic_DNA"/>
</dbReference>
<dbReference type="PROSITE" id="PS50977">
    <property type="entry name" value="HTH_TETR_2"/>
    <property type="match status" value="1"/>
</dbReference>
<keyword evidence="1 2" id="KW-0238">DNA-binding</keyword>
<feature type="domain" description="HTH tetR-type" evidence="3">
    <location>
        <begin position="11"/>
        <end position="71"/>
    </location>
</feature>
<accession>A0ABV0EVH3</accession>
<dbReference type="SUPFAM" id="SSF46689">
    <property type="entry name" value="Homeodomain-like"/>
    <property type="match status" value="1"/>
</dbReference>
<dbReference type="Gene3D" id="1.10.357.10">
    <property type="entry name" value="Tetracycline Repressor, domain 2"/>
    <property type="match status" value="1"/>
</dbReference>
<dbReference type="InterPro" id="IPR001647">
    <property type="entry name" value="HTH_TetR"/>
</dbReference>
<evidence type="ECO:0000313" key="4">
    <source>
        <dbReference type="EMBL" id="MEO1771777.1"/>
    </source>
</evidence>
<feature type="DNA-binding region" description="H-T-H motif" evidence="2">
    <location>
        <begin position="34"/>
        <end position="53"/>
    </location>
</feature>
<sequence length="195" mass="22700">MPKVFSEDERKFIDKRLREEAAYCLTNFGVKRTTVDELVKRVQIPKGTFYLFYDSKEELLFRALLDLHEQIEKELVKRIDDLTDIRNVELVTDALLDLFKLADQSGLLRMMTTGELDLIYRKLPNEVFQAHLADDFDAVEAIFILLEVPLEKIDGYAAAFRGLFVTMLYKREVGEAHAFEALRLCIRGLVIQMFE</sequence>
<dbReference type="Pfam" id="PF00440">
    <property type="entry name" value="TetR_N"/>
    <property type="match status" value="1"/>
</dbReference>
<protein>
    <recommendedName>
        <fullName evidence="3">HTH tetR-type domain-containing protein</fullName>
    </recommendedName>
</protein>
<evidence type="ECO:0000259" key="3">
    <source>
        <dbReference type="PROSITE" id="PS50977"/>
    </source>
</evidence>
<evidence type="ECO:0000256" key="1">
    <source>
        <dbReference type="ARBA" id="ARBA00023125"/>
    </source>
</evidence>
<evidence type="ECO:0000313" key="5">
    <source>
        <dbReference type="Proteomes" id="UP000664357"/>
    </source>
</evidence>
<comment type="caution">
    <text evidence="4">The sequence shown here is derived from an EMBL/GenBank/DDBJ whole genome shotgun (WGS) entry which is preliminary data.</text>
</comment>
<reference evidence="4 5" key="2">
    <citation type="submission" date="2024-02" db="EMBL/GenBank/DDBJ databases">
        <title>The Genome Sequence of Enterococcus sp. DIV0159.</title>
        <authorList>
            <person name="Earl A."/>
            <person name="Manson A."/>
            <person name="Gilmore M."/>
            <person name="Sanders J."/>
            <person name="Shea T."/>
            <person name="Howe W."/>
            <person name="Livny J."/>
            <person name="Cuomo C."/>
            <person name="Neafsey D."/>
            <person name="Birren B."/>
        </authorList>
    </citation>
    <scope>NUCLEOTIDE SEQUENCE [LARGE SCALE GENOMIC DNA]</scope>
    <source>
        <strain evidence="4 5">665A</strain>
    </source>
</reference>
<reference evidence="4 5" key="1">
    <citation type="submission" date="2021-03" db="EMBL/GenBank/DDBJ databases">
        <authorList>
            <person name="Gilmore M.S."/>
            <person name="Schwartzman J."/>
            <person name="Van Tyne D."/>
            <person name="Martin M."/>
            <person name="Earl A.M."/>
            <person name="Manson A.L."/>
            <person name="Straub T."/>
            <person name="Salamzade R."/>
            <person name="Saavedra J."/>
            <person name="Lebreton F."/>
            <person name="Prichula J."/>
            <person name="Schaufler K."/>
            <person name="Gaca A."/>
            <person name="Sgardioli B."/>
            <person name="Wagenaar J."/>
            <person name="Strong T."/>
        </authorList>
    </citation>
    <scope>NUCLEOTIDE SEQUENCE [LARGE SCALE GENOMIC DNA]</scope>
    <source>
        <strain evidence="4 5">665A</strain>
    </source>
</reference>
<evidence type="ECO:0000256" key="2">
    <source>
        <dbReference type="PROSITE-ProRule" id="PRU00335"/>
    </source>
</evidence>
<organism evidence="4 5">
    <name type="scientific">Candidatus Enterococcus ferrettii</name>
    <dbReference type="NCBI Taxonomy" id="2815324"/>
    <lineage>
        <taxon>Bacteria</taxon>
        <taxon>Bacillati</taxon>
        <taxon>Bacillota</taxon>
        <taxon>Bacilli</taxon>
        <taxon>Lactobacillales</taxon>
        <taxon>Enterococcaceae</taxon>
        <taxon>Enterococcus</taxon>
    </lineage>
</organism>